<dbReference type="Pfam" id="PF00076">
    <property type="entry name" value="RRM_1"/>
    <property type="match status" value="2"/>
</dbReference>
<gene>
    <name evidence="4" type="ORF">ACRE_020950</name>
</gene>
<feature type="compositionally biased region" description="Basic and acidic residues" evidence="2">
    <location>
        <begin position="551"/>
        <end position="597"/>
    </location>
</feature>
<accession>A0A086TCC7</accession>
<proteinExistence type="predicted"/>
<organism evidence="4 5">
    <name type="scientific">Hapsidospora chrysogenum (strain ATCC 11550 / CBS 779.69 / DSM 880 / IAM 14645 / JCM 23072 / IMI 49137)</name>
    <name type="common">Acremonium chrysogenum</name>
    <dbReference type="NCBI Taxonomy" id="857340"/>
    <lineage>
        <taxon>Eukaryota</taxon>
        <taxon>Fungi</taxon>
        <taxon>Dikarya</taxon>
        <taxon>Ascomycota</taxon>
        <taxon>Pezizomycotina</taxon>
        <taxon>Sordariomycetes</taxon>
        <taxon>Hypocreomycetidae</taxon>
        <taxon>Hypocreales</taxon>
        <taxon>Bionectriaceae</taxon>
        <taxon>Hapsidospora</taxon>
    </lineage>
</organism>
<keyword evidence="5" id="KW-1185">Reference proteome</keyword>
<feature type="compositionally biased region" description="Basic and acidic residues" evidence="2">
    <location>
        <begin position="80"/>
        <end position="110"/>
    </location>
</feature>
<feature type="domain" description="RRM" evidence="3">
    <location>
        <begin position="137"/>
        <end position="215"/>
    </location>
</feature>
<name>A0A086TCC7_HAPC1</name>
<dbReference type="STRING" id="857340.A0A086TCC7"/>
<dbReference type="InterPro" id="IPR050907">
    <property type="entry name" value="SRSF"/>
</dbReference>
<dbReference type="PANTHER" id="PTHR23147">
    <property type="entry name" value="SERINE/ARGININE RICH SPLICING FACTOR"/>
    <property type="match status" value="1"/>
</dbReference>
<dbReference type="GO" id="GO:0003723">
    <property type="term" value="F:RNA binding"/>
    <property type="evidence" value="ECO:0007669"/>
    <property type="project" value="UniProtKB-UniRule"/>
</dbReference>
<dbReference type="SMART" id="SM00360">
    <property type="entry name" value="RRM"/>
    <property type="match status" value="2"/>
</dbReference>
<feature type="region of interest" description="Disordered" evidence="2">
    <location>
        <begin position="1"/>
        <end position="112"/>
    </location>
</feature>
<evidence type="ECO:0000313" key="4">
    <source>
        <dbReference type="EMBL" id="KFH47009.1"/>
    </source>
</evidence>
<dbReference type="CDD" id="cd00590">
    <property type="entry name" value="RRM_SF"/>
    <property type="match status" value="1"/>
</dbReference>
<dbReference type="EMBL" id="JPKY01000013">
    <property type="protein sequence ID" value="KFH47009.1"/>
    <property type="molecule type" value="Genomic_DNA"/>
</dbReference>
<feature type="compositionally biased region" description="Basic residues" evidence="2">
    <location>
        <begin position="619"/>
        <end position="628"/>
    </location>
</feature>
<feature type="compositionally biased region" description="Polar residues" evidence="2">
    <location>
        <begin position="712"/>
        <end position="722"/>
    </location>
</feature>
<dbReference type="Proteomes" id="UP000029964">
    <property type="component" value="Unassembled WGS sequence"/>
</dbReference>
<dbReference type="SUPFAM" id="SSF54928">
    <property type="entry name" value="RNA-binding domain, RBD"/>
    <property type="match status" value="2"/>
</dbReference>
<reference evidence="5" key="1">
    <citation type="journal article" date="2014" name="Genome Announc.">
        <title>Genome sequence and annotation of Acremonium chrysogenum, producer of the beta-lactam antibiotic cephalosporin C.</title>
        <authorList>
            <person name="Terfehr D."/>
            <person name="Dahlmann T.A."/>
            <person name="Specht T."/>
            <person name="Zadra I."/>
            <person name="Kuernsteiner H."/>
            <person name="Kueck U."/>
        </authorList>
    </citation>
    <scope>NUCLEOTIDE SEQUENCE [LARGE SCALE GENOMIC DNA]</scope>
    <source>
        <strain evidence="5">ATCC 11550 / CBS 779.69 / DSM 880 / IAM 14645 / JCM 23072 / IMI 49137</strain>
    </source>
</reference>
<dbReference type="InterPro" id="IPR000504">
    <property type="entry name" value="RRM_dom"/>
</dbReference>
<feature type="region of interest" description="Disordered" evidence="2">
    <location>
        <begin position="397"/>
        <end position="634"/>
    </location>
</feature>
<evidence type="ECO:0000259" key="3">
    <source>
        <dbReference type="PROSITE" id="PS50102"/>
    </source>
</evidence>
<feature type="compositionally biased region" description="Basic and acidic residues" evidence="2">
    <location>
        <begin position="608"/>
        <end position="618"/>
    </location>
</feature>
<dbReference type="OrthoDB" id="410044at2759"/>
<keyword evidence="1" id="KW-0694">RNA-binding</keyword>
<evidence type="ECO:0000256" key="1">
    <source>
        <dbReference type="PROSITE-ProRule" id="PRU00176"/>
    </source>
</evidence>
<feature type="region of interest" description="Disordered" evidence="2">
    <location>
        <begin position="700"/>
        <end position="752"/>
    </location>
</feature>
<protein>
    <submittedName>
        <fullName evidence="4">Meiotic activator-like protein</fullName>
    </submittedName>
</protein>
<dbReference type="InterPro" id="IPR012677">
    <property type="entry name" value="Nucleotide-bd_a/b_plait_sf"/>
</dbReference>
<dbReference type="PROSITE" id="PS50102">
    <property type="entry name" value="RRM"/>
    <property type="match status" value="2"/>
</dbReference>
<dbReference type="Gene3D" id="3.30.70.330">
    <property type="match status" value="2"/>
</dbReference>
<feature type="domain" description="RRM" evidence="3">
    <location>
        <begin position="322"/>
        <end position="399"/>
    </location>
</feature>
<evidence type="ECO:0000256" key="2">
    <source>
        <dbReference type="SAM" id="MobiDB-lite"/>
    </source>
</evidence>
<dbReference type="HOGENOM" id="CLU_370028_0_0_1"/>
<comment type="caution">
    <text evidence="4">The sequence shown here is derived from an EMBL/GenBank/DDBJ whole genome shotgun (WGS) entry which is preliminary data.</text>
</comment>
<sequence length="752" mass="82986">MTQSTGVEGLRKSLSYEPLAGGNSSSSSSEDGASPRGGVHIGRRLKASSMSPLKPPSPRMSGNASDDGQPEIEPGARPYLKPEHEDDVFVDRHPGDHPDSANDEEQKQSEEQLALTRLDPAAVDAQGIYPPTACIFVAKYISPLTQTVRDDKLEEEVTRIFSRYGTVFVKIRRDGRQMPFAFCQFTSNEDAHRAVEEGKGIVIFGRPCRTEKAKANSIFIVYKRSGRPVTEDEAFHLLDHLGDISHIEPLDEEVRREVELPPAMVVHFKMYDSRRDVLKALRGNRIFVVLPYEPSKASTPASTGKHVTNRRAQLAQYEIDRRSAYIGNLPLDMAEEELREMSIACGQVAHITLNRKSILGGTLFAFVEYIRPDSVDDLVCLYNGSKLRGNVIRVQRKQSRSFASPSLPHDSPAPGLYRAYTPIGPSGYGPLGSHGRTSRPPTLGSLDAGYEDGMATPVRGTFATPTHSGARFRDSSHGLRYGNNGSPAADPSNPRPSPRLPWRTPAGSIPERTSSIRRIPQPTFSVHSQGRAPKCRENLPIRPKNLQPLIKPEELSHSQSEDEQNPRHAVKKEQEDKSEQRIKDDQEHQSYQDDNQKLDSQAEVGTDQFHDDIDEGTRKPRSPPKRPAAHYSPSHHISAYSMPYGYMPAHMSPYGGPGTPYGMPGPYAQNIHPAAFNGYIGYPQGFMWADPFGNPMYPGMTPAMTGPPQQPVFPNSPLTPTRSRGPGTSKKQLSEEPPEAENGADEGKDSPE</sequence>
<dbReference type="InterPro" id="IPR035979">
    <property type="entry name" value="RBD_domain_sf"/>
</dbReference>
<evidence type="ECO:0000313" key="5">
    <source>
        <dbReference type="Proteomes" id="UP000029964"/>
    </source>
</evidence>
<dbReference type="AlphaFoldDB" id="A0A086TCC7"/>